<dbReference type="Pfam" id="PF13556">
    <property type="entry name" value="HTH_30"/>
    <property type="match status" value="1"/>
</dbReference>
<keyword evidence="4" id="KW-1185">Reference proteome</keyword>
<dbReference type="InterPro" id="IPR025736">
    <property type="entry name" value="PucR_C-HTH_dom"/>
</dbReference>
<dbReference type="Gene3D" id="1.10.10.2840">
    <property type="entry name" value="PucR C-terminal helix-turn-helix domain"/>
    <property type="match status" value="1"/>
</dbReference>
<evidence type="ECO:0000259" key="1">
    <source>
        <dbReference type="Pfam" id="PF07905"/>
    </source>
</evidence>
<sequence length="520" mass="60300">MRHDGRLTVKEILENRNFRDAEVIAGKEGLERTVKWIHIMEVAGIEELLNGNELILSTGVGWKESKQLFLTVFEKLIDSGASGICIELGTYIPSIPNEIIQLANHHHFPLIVFHHKVRFVDITQDVNSLLIKKHYQMISDLEEYSNQLNQLLLTSHSEQKILRFLHEHLKMDVLFTPVQGKVQYLSKQSGQDLKSILPLIKENNSHIVHREIQALQQKLADLTIISESNPVSEYEKIILDRTTTALAQNALRELYFEERRKTIEAEWIQKWLDGVLNEDQIHRRITELEPNRKPTGCIACLWKIAHIGANHLEETHLKILFRSVFQTQGFALFSTMRKNFLVFILVNVRNRNDWKQRMEAGLQQIENTLEIVPQIAVGKFVDKVTEVKKSYQTAEDTMNILEGSQHEAFKRFYDELYIYRLFSLIGEPELIDFVHDHIGPVISYDRENNGKLLETLKVYLMCNGSKKETASQLFIVRQTLYQRLQKIVELLGEDFMRSPKRQAIEFALTAYGYLSPASIT</sequence>
<evidence type="ECO:0000259" key="2">
    <source>
        <dbReference type="Pfam" id="PF13556"/>
    </source>
</evidence>
<gene>
    <name evidence="3" type="ORF">JK635_11465</name>
</gene>
<dbReference type="Pfam" id="PF07905">
    <property type="entry name" value="PucR"/>
    <property type="match status" value="1"/>
</dbReference>
<organism evidence="3 4">
    <name type="scientific">Neobacillus paridis</name>
    <dbReference type="NCBI Taxonomy" id="2803862"/>
    <lineage>
        <taxon>Bacteria</taxon>
        <taxon>Bacillati</taxon>
        <taxon>Bacillota</taxon>
        <taxon>Bacilli</taxon>
        <taxon>Bacillales</taxon>
        <taxon>Bacillaceae</taxon>
        <taxon>Neobacillus</taxon>
    </lineage>
</organism>
<feature type="domain" description="Purine catabolism PurC-like" evidence="1">
    <location>
        <begin position="11"/>
        <end position="129"/>
    </location>
</feature>
<dbReference type="InterPro" id="IPR051448">
    <property type="entry name" value="CdaR-like_regulators"/>
</dbReference>
<name>A0ABS1TQ20_9BACI</name>
<dbReference type="Proteomes" id="UP000623967">
    <property type="component" value="Unassembled WGS sequence"/>
</dbReference>
<reference evidence="3 4" key="1">
    <citation type="submission" date="2021-01" db="EMBL/GenBank/DDBJ databases">
        <title>Genome public.</title>
        <authorList>
            <person name="Liu C."/>
            <person name="Sun Q."/>
        </authorList>
    </citation>
    <scope>NUCLEOTIDE SEQUENCE [LARGE SCALE GENOMIC DNA]</scope>
    <source>
        <strain evidence="3 4">YIM B02564</strain>
    </source>
</reference>
<dbReference type="EMBL" id="JAESWB010000168">
    <property type="protein sequence ID" value="MBL4952829.1"/>
    <property type="molecule type" value="Genomic_DNA"/>
</dbReference>
<protein>
    <submittedName>
        <fullName evidence="3">PucR family transcriptional regulator</fullName>
    </submittedName>
</protein>
<proteinExistence type="predicted"/>
<evidence type="ECO:0000313" key="3">
    <source>
        <dbReference type="EMBL" id="MBL4952829.1"/>
    </source>
</evidence>
<evidence type="ECO:0000313" key="4">
    <source>
        <dbReference type="Proteomes" id="UP000623967"/>
    </source>
</evidence>
<dbReference type="InterPro" id="IPR012914">
    <property type="entry name" value="PucR_dom"/>
</dbReference>
<dbReference type="RefSeq" id="WP_202654063.1">
    <property type="nucleotide sequence ID" value="NZ_JAESWB010000168.1"/>
</dbReference>
<accession>A0ABS1TQ20</accession>
<feature type="domain" description="PucR C-terminal helix-turn-helix" evidence="2">
    <location>
        <begin position="452"/>
        <end position="510"/>
    </location>
</feature>
<dbReference type="PANTHER" id="PTHR33744">
    <property type="entry name" value="CARBOHYDRATE DIACID REGULATOR"/>
    <property type="match status" value="1"/>
</dbReference>
<comment type="caution">
    <text evidence="3">The sequence shown here is derived from an EMBL/GenBank/DDBJ whole genome shotgun (WGS) entry which is preliminary data.</text>
</comment>
<dbReference type="InterPro" id="IPR042070">
    <property type="entry name" value="PucR_C-HTH_sf"/>
</dbReference>